<feature type="transmembrane region" description="Helical" evidence="1">
    <location>
        <begin position="199"/>
        <end position="227"/>
    </location>
</feature>
<dbReference type="InterPro" id="IPR018688">
    <property type="entry name" value="PpoB2-like"/>
</dbReference>
<reference evidence="3" key="1">
    <citation type="journal article" date="2019" name="Int. J. Syst. Evol. Microbiol.">
        <title>The Global Catalogue of Microorganisms (GCM) 10K type strain sequencing project: providing services to taxonomists for standard genome sequencing and annotation.</title>
        <authorList>
            <consortium name="The Broad Institute Genomics Platform"/>
            <consortium name="The Broad Institute Genome Sequencing Center for Infectious Disease"/>
            <person name="Wu L."/>
            <person name="Ma J."/>
        </authorList>
    </citation>
    <scope>NUCLEOTIDE SEQUENCE [LARGE SCALE GENOMIC DNA]</scope>
    <source>
        <strain evidence="3">JCM 3338</strain>
    </source>
</reference>
<feature type="transmembrane region" description="Helical" evidence="1">
    <location>
        <begin position="20"/>
        <end position="39"/>
    </location>
</feature>
<evidence type="ECO:0000313" key="2">
    <source>
        <dbReference type="EMBL" id="MFD2091478.1"/>
    </source>
</evidence>
<sequence length="270" mass="27701">MPRSAATTAGRGLRRPDRDFLLPAVLMAAAAAWLLLVLWSDHVGAPGHDGHAAASHVHGDAPSSGTGAGTSAGLIGWFLMVVAMMLPPALPLLRMLQRLVARHRGRRVLVLSGGASFLAVWMLLGLLLVSGDAVLTALTGGAWRPAAPVLVGAVLLLAGAFQLSPLKSRCLVACRSPRSFAVAHWHGERHPAIESATVGAAYGASCVGCCWALMLVCFAGGTAHLVTMVPLTVLMTAERMTPFGTSLVRPIGVAALVAGAGLLAVPVLGT</sequence>
<feature type="transmembrane region" description="Helical" evidence="1">
    <location>
        <begin position="74"/>
        <end position="96"/>
    </location>
</feature>
<dbReference type="Proteomes" id="UP001597402">
    <property type="component" value="Unassembled WGS sequence"/>
</dbReference>
<keyword evidence="1" id="KW-0812">Transmembrane</keyword>
<keyword evidence="1" id="KW-0472">Membrane</keyword>
<dbReference type="RefSeq" id="WP_376873802.1">
    <property type="nucleotide sequence ID" value="NZ_JBHUHP010000008.1"/>
</dbReference>
<evidence type="ECO:0000313" key="3">
    <source>
        <dbReference type="Proteomes" id="UP001597402"/>
    </source>
</evidence>
<feature type="transmembrane region" description="Helical" evidence="1">
    <location>
        <begin position="142"/>
        <end position="161"/>
    </location>
</feature>
<dbReference type="Pfam" id="PF09948">
    <property type="entry name" value="PpoB2"/>
    <property type="match status" value="1"/>
</dbReference>
<name>A0ABW4XA19_9ACTN</name>
<keyword evidence="3" id="KW-1185">Reference proteome</keyword>
<organism evidence="2 3">
    <name type="scientific">Blastococcus deserti</name>
    <dbReference type="NCBI Taxonomy" id="2259033"/>
    <lineage>
        <taxon>Bacteria</taxon>
        <taxon>Bacillati</taxon>
        <taxon>Actinomycetota</taxon>
        <taxon>Actinomycetes</taxon>
        <taxon>Geodermatophilales</taxon>
        <taxon>Geodermatophilaceae</taxon>
        <taxon>Blastococcus</taxon>
    </lineage>
</organism>
<proteinExistence type="predicted"/>
<dbReference type="EMBL" id="JBHUHP010000008">
    <property type="protein sequence ID" value="MFD2091478.1"/>
    <property type="molecule type" value="Genomic_DNA"/>
</dbReference>
<comment type="caution">
    <text evidence="2">The sequence shown here is derived from an EMBL/GenBank/DDBJ whole genome shotgun (WGS) entry which is preliminary data.</text>
</comment>
<gene>
    <name evidence="2" type="ORF">ACFSHS_07795</name>
</gene>
<feature type="transmembrane region" description="Helical" evidence="1">
    <location>
        <begin position="247"/>
        <end position="268"/>
    </location>
</feature>
<protein>
    <submittedName>
        <fullName evidence="2">DUF2182 domain-containing protein</fullName>
    </submittedName>
</protein>
<evidence type="ECO:0000256" key="1">
    <source>
        <dbReference type="SAM" id="Phobius"/>
    </source>
</evidence>
<accession>A0ABW4XA19</accession>
<feature type="transmembrane region" description="Helical" evidence="1">
    <location>
        <begin position="108"/>
        <end position="130"/>
    </location>
</feature>
<keyword evidence="1" id="KW-1133">Transmembrane helix</keyword>